<evidence type="ECO:0000256" key="10">
    <source>
        <dbReference type="ARBA" id="ARBA00022705"/>
    </source>
</evidence>
<evidence type="ECO:0000256" key="6">
    <source>
        <dbReference type="ARBA" id="ARBA00022481"/>
    </source>
</evidence>
<feature type="coiled-coil region" evidence="22">
    <location>
        <begin position="30"/>
        <end position="57"/>
    </location>
</feature>
<feature type="domain" description="Polymerase/histidinol phosphatase N-terminal" evidence="24">
    <location>
        <begin position="343"/>
        <end position="421"/>
    </location>
</feature>
<dbReference type="InterPro" id="IPR004013">
    <property type="entry name" value="PHP_dom"/>
</dbReference>
<evidence type="ECO:0000256" key="8">
    <source>
        <dbReference type="ARBA" id="ARBA00022679"/>
    </source>
</evidence>
<dbReference type="SMART" id="SM00481">
    <property type="entry name" value="POLIIIAc"/>
    <property type="match status" value="1"/>
</dbReference>
<dbReference type="GO" id="GO:0006281">
    <property type="term" value="P:DNA repair"/>
    <property type="evidence" value="ECO:0007669"/>
    <property type="project" value="UniProtKB-KW"/>
</dbReference>
<proteinExistence type="predicted"/>
<comment type="cofactor">
    <cofactor evidence="1">
        <name>Mg(2+)</name>
        <dbReference type="ChEBI" id="CHEBI:18420"/>
    </cofactor>
</comment>
<evidence type="ECO:0000256" key="15">
    <source>
        <dbReference type="ARBA" id="ARBA00023204"/>
    </source>
</evidence>
<evidence type="ECO:0000256" key="12">
    <source>
        <dbReference type="ARBA" id="ARBA00022843"/>
    </source>
</evidence>
<dbReference type="GO" id="GO:0003887">
    <property type="term" value="F:DNA-directed DNA polymerase activity"/>
    <property type="evidence" value="ECO:0007669"/>
    <property type="project" value="UniProtKB-KW"/>
</dbReference>
<evidence type="ECO:0000313" key="27">
    <source>
        <dbReference type="Proteomes" id="UP000229641"/>
    </source>
</evidence>
<feature type="domain" description="Helix-hairpin-helix DNA-binding motif class 1" evidence="23">
    <location>
        <begin position="51"/>
        <end position="70"/>
    </location>
</feature>
<evidence type="ECO:0000256" key="3">
    <source>
        <dbReference type="ARBA" id="ARBA00012417"/>
    </source>
</evidence>
<dbReference type="InterPro" id="IPR003141">
    <property type="entry name" value="Pol/His_phosphatase_N"/>
</dbReference>
<evidence type="ECO:0000256" key="9">
    <source>
        <dbReference type="ARBA" id="ARBA00022695"/>
    </source>
</evidence>
<dbReference type="GO" id="GO:0005829">
    <property type="term" value="C:cytosol"/>
    <property type="evidence" value="ECO:0007669"/>
    <property type="project" value="TreeGrafter"/>
</dbReference>
<evidence type="ECO:0000256" key="18">
    <source>
        <dbReference type="ARBA" id="ARBA00044632"/>
    </source>
</evidence>
<evidence type="ECO:0000259" key="24">
    <source>
        <dbReference type="SMART" id="SM00481"/>
    </source>
</evidence>
<dbReference type="InterPro" id="IPR050243">
    <property type="entry name" value="PHP_phosphatase"/>
</dbReference>
<dbReference type="Gene3D" id="3.30.460.10">
    <property type="entry name" value="Beta Polymerase, domain 2"/>
    <property type="match status" value="1"/>
</dbReference>
<dbReference type="Proteomes" id="UP000229641">
    <property type="component" value="Unassembled WGS sequence"/>
</dbReference>
<accession>A0A2H0LWN3</accession>
<dbReference type="Pfam" id="PF14716">
    <property type="entry name" value="HHH_8"/>
    <property type="match status" value="1"/>
</dbReference>
<name>A0A2H0LWN3_9BACT</name>
<dbReference type="InterPro" id="IPR002008">
    <property type="entry name" value="DNA_pol_X_beta-like"/>
</dbReference>
<sequence length="574" mass="64391">MLNKKVADIFRNIAHILEIKGDNPFKIRAYLKAADSLENVTEDLEDVEREGRLAQIEGIGKDLAAKISEFIGFDRIKYYDELKKEVPGGLLDLLSIPGVGPKTAKLLYDKLKIADINTLEKYAREGKLRNLEGLKEKTEENILRGIELVKKGRERMDLGTAFITADKFISLLQDKPYVKKISFAGSLRRMKDTVRDIDILISSAHPEKVIDDFTRVEEVKSILNKGDTKSAVLTGDGVQVDLRVVPDNSFGAALLYFSGSKAHNIKLRQLAQKKGLKINEYGVFRARSVEDRAKAIAGKTENEIYKLLGMPFIEPELREDNGELEAALKNKLPVLINSDDIKGDLHMHSLYSDGHYSIKDMANAALKKGYDYVALTDHSIALKVANGLDLAALKRKRLEIEKLNKGLKIRILFGTEVELDNDGNTDYSDKVLSEFDIVVGAIHSGFRQPKEKITKRLIKACRNRHIDIIAHPTGRLWGVRDAYEVDFGAFFKAAADTGTFLEINSFPTRLDLNDVNARHAKESGVKIAISTDSHHIAQLDFIRFGVAVARRAWMTKHDVANTLSLKELMRVKKK</sequence>
<evidence type="ECO:0000256" key="4">
    <source>
        <dbReference type="ARBA" id="ARBA00012720"/>
    </source>
</evidence>
<evidence type="ECO:0000256" key="14">
    <source>
        <dbReference type="ARBA" id="ARBA00023053"/>
    </source>
</evidence>
<dbReference type="GO" id="GO:0003677">
    <property type="term" value="F:DNA binding"/>
    <property type="evidence" value="ECO:0007669"/>
    <property type="project" value="InterPro"/>
</dbReference>
<dbReference type="EC" id="4.2.99.18" evidence="4"/>
<dbReference type="SUPFAM" id="SSF158702">
    <property type="entry name" value="Sec63 N-terminal domain-like"/>
    <property type="match status" value="1"/>
</dbReference>
<dbReference type="GO" id="GO:0008270">
    <property type="term" value="F:zinc ion binding"/>
    <property type="evidence" value="ECO:0007669"/>
    <property type="project" value="TreeGrafter"/>
</dbReference>
<keyword evidence="7" id="KW-0237">DNA synthesis</keyword>
<keyword evidence="14" id="KW-0915">Sodium</keyword>
<dbReference type="EMBL" id="PCWA01000086">
    <property type="protein sequence ID" value="PIQ88786.1"/>
    <property type="molecule type" value="Genomic_DNA"/>
</dbReference>
<comment type="catalytic activity">
    <reaction evidence="18">
        <text>2'-deoxyribonucleotide-(2'-deoxyribose 5'-phosphate)-2'-deoxyribonucleotide-DNA = a 3'-end 2'-deoxyribonucleotide-(2,3-dehydro-2,3-deoxyribose 5'-phosphate)-DNA + a 5'-end 5'-phospho-2'-deoxyribonucleoside-DNA + H(+)</text>
        <dbReference type="Rhea" id="RHEA:66592"/>
        <dbReference type="Rhea" id="RHEA-COMP:13180"/>
        <dbReference type="Rhea" id="RHEA-COMP:16897"/>
        <dbReference type="Rhea" id="RHEA-COMP:17067"/>
        <dbReference type="ChEBI" id="CHEBI:15378"/>
        <dbReference type="ChEBI" id="CHEBI:136412"/>
        <dbReference type="ChEBI" id="CHEBI:157695"/>
        <dbReference type="ChEBI" id="CHEBI:167181"/>
        <dbReference type="EC" id="4.2.99.18"/>
    </reaction>
</comment>
<evidence type="ECO:0000256" key="16">
    <source>
        <dbReference type="ARBA" id="ARBA00035717"/>
    </source>
</evidence>
<dbReference type="InterPro" id="IPR002054">
    <property type="entry name" value="DNA-dir_DNA_pol_X"/>
</dbReference>
<gene>
    <name evidence="26" type="ORF">COV72_06550</name>
</gene>
<comment type="catalytic activity">
    <reaction evidence="19">
        <text>a 5'-end 2'-deoxyribose-2'-deoxyribonucleotide-DNA = (2E,4S)-4-hydroxypenten-2-al-5-phosphate + a 5'-end 5'-phospho-2'-deoxyribonucleoside-DNA + H(+)</text>
        <dbReference type="Rhea" id="RHEA:76255"/>
        <dbReference type="Rhea" id="RHEA-COMP:13180"/>
        <dbReference type="Rhea" id="RHEA-COMP:18657"/>
        <dbReference type="ChEBI" id="CHEBI:15378"/>
        <dbReference type="ChEBI" id="CHEBI:136412"/>
        <dbReference type="ChEBI" id="CHEBI:195194"/>
        <dbReference type="ChEBI" id="CHEBI:195195"/>
    </reaction>
</comment>
<keyword evidence="9" id="KW-0548">Nucleotidyltransferase</keyword>
<evidence type="ECO:0000256" key="21">
    <source>
        <dbReference type="ARBA" id="ARBA00049244"/>
    </source>
</evidence>
<evidence type="ECO:0000313" key="26">
    <source>
        <dbReference type="EMBL" id="PIQ88786.1"/>
    </source>
</evidence>
<dbReference type="AlphaFoldDB" id="A0A2H0LWN3"/>
<evidence type="ECO:0000256" key="13">
    <source>
        <dbReference type="ARBA" id="ARBA00022932"/>
    </source>
</evidence>
<dbReference type="CDD" id="cd00141">
    <property type="entry name" value="NT_POLXc"/>
    <property type="match status" value="1"/>
</dbReference>
<dbReference type="EC" id="2.7.7.7" evidence="3"/>
<dbReference type="SMART" id="SM00483">
    <property type="entry name" value="POLXc"/>
    <property type="match status" value="1"/>
</dbReference>
<feature type="domain" description="Helix-hairpin-helix DNA-binding motif class 1" evidence="23">
    <location>
        <begin position="91"/>
        <end position="110"/>
    </location>
</feature>
<dbReference type="PANTHER" id="PTHR36928:SF1">
    <property type="entry name" value="PHOSPHATASE YCDX-RELATED"/>
    <property type="match status" value="1"/>
</dbReference>
<dbReference type="InterPro" id="IPR027421">
    <property type="entry name" value="DNA_pol_lamdba_lyase_dom_sf"/>
</dbReference>
<dbReference type="GO" id="GO:0140078">
    <property type="term" value="F:class I DNA-(apurinic or apyrimidinic site) endonuclease activity"/>
    <property type="evidence" value="ECO:0007669"/>
    <property type="project" value="UniProtKB-EC"/>
</dbReference>
<dbReference type="SUPFAM" id="SSF47802">
    <property type="entry name" value="DNA polymerase beta, N-terminal domain-like"/>
    <property type="match status" value="1"/>
</dbReference>
<dbReference type="CDD" id="cd07436">
    <property type="entry name" value="PHP_PolX"/>
    <property type="match status" value="1"/>
</dbReference>
<dbReference type="InterPro" id="IPR043519">
    <property type="entry name" value="NT_sf"/>
</dbReference>
<dbReference type="PANTHER" id="PTHR36928">
    <property type="entry name" value="PHOSPHATASE YCDX-RELATED"/>
    <property type="match status" value="1"/>
</dbReference>
<dbReference type="Gene3D" id="3.30.210.10">
    <property type="entry name" value="DNA polymerase, thumb domain"/>
    <property type="match status" value="1"/>
</dbReference>
<comment type="caution">
    <text evidence="26">The sequence shown here is derived from an EMBL/GenBank/DDBJ whole genome shotgun (WGS) entry which is preliminary data.</text>
</comment>
<evidence type="ECO:0000259" key="25">
    <source>
        <dbReference type="SMART" id="SM00483"/>
    </source>
</evidence>
<feature type="domain" description="Helix-hairpin-helix DNA-binding motif class 1" evidence="23">
    <location>
        <begin position="126"/>
        <end position="145"/>
    </location>
</feature>
<dbReference type="SUPFAM" id="SSF81301">
    <property type="entry name" value="Nucleotidyltransferase"/>
    <property type="match status" value="1"/>
</dbReference>
<comment type="subcellular location">
    <subcellularLocation>
        <location evidence="2">Cytoplasm</location>
    </subcellularLocation>
</comment>
<feature type="domain" description="DNA-directed DNA polymerase X" evidence="25">
    <location>
        <begin position="1"/>
        <end position="319"/>
    </location>
</feature>
<evidence type="ECO:0000256" key="2">
    <source>
        <dbReference type="ARBA" id="ARBA00004496"/>
    </source>
</evidence>
<dbReference type="Gene3D" id="1.10.150.110">
    <property type="entry name" value="DNA polymerase beta, N-terminal domain-like"/>
    <property type="match status" value="1"/>
</dbReference>
<keyword evidence="13" id="KW-0239">DNA-directed DNA polymerase</keyword>
<evidence type="ECO:0000256" key="11">
    <source>
        <dbReference type="ARBA" id="ARBA00022763"/>
    </source>
</evidence>
<dbReference type="GO" id="GO:0042578">
    <property type="term" value="F:phosphoric ester hydrolase activity"/>
    <property type="evidence" value="ECO:0007669"/>
    <property type="project" value="TreeGrafter"/>
</dbReference>
<evidence type="ECO:0000259" key="23">
    <source>
        <dbReference type="SMART" id="SM00278"/>
    </source>
</evidence>
<evidence type="ECO:0000256" key="1">
    <source>
        <dbReference type="ARBA" id="ARBA00001946"/>
    </source>
</evidence>
<dbReference type="PRINTS" id="PR00870">
    <property type="entry name" value="DNAPOLXBETA"/>
</dbReference>
<dbReference type="SUPFAM" id="SSF89550">
    <property type="entry name" value="PHP domain-like"/>
    <property type="match status" value="1"/>
</dbReference>
<organism evidence="26 27">
    <name type="scientific">Candidatus Ghiorseimicrobium undicola</name>
    <dbReference type="NCBI Taxonomy" id="1974746"/>
    <lineage>
        <taxon>Bacteria</taxon>
        <taxon>Pseudomonadati</taxon>
        <taxon>Candidatus Omnitrophota</taxon>
        <taxon>Candidatus Ghiorseimicrobium</taxon>
    </lineage>
</organism>
<reference evidence="26 27" key="1">
    <citation type="submission" date="2017-09" db="EMBL/GenBank/DDBJ databases">
        <title>Depth-based differentiation of microbial function through sediment-hosted aquifers and enrichment of novel symbionts in the deep terrestrial subsurface.</title>
        <authorList>
            <person name="Probst A.J."/>
            <person name="Ladd B."/>
            <person name="Jarett J.K."/>
            <person name="Geller-Mcgrath D.E."/>
            <person name="Sieber C.M."/>
            <person name="Emerson J.B."/>
            <person name="Anantharaman K."/>
            <person name="Thomas B.C."/>
            <person name="Malmstrom R."/>
            <person name="Stieglmeier M."/>
            <person name="Klingl A."/>
            <person name="Woyke T."/>
            <person name="Ryan C.M."/>
            <person name="Banfield J.F."/>
        </authorList>
    </citation>
    <scope>NUCLEOTIDE SEQUENCE [LARGE SCALE GENOMIC DNA]</scope>
    <source>
        <strain evidence="26">CG11_big_fil_rev_8_21_14_0_20_42_13</strain>
    </source>
</reference>
<dbReference type="PIRSF" id="PIRSF005047">
    <property type="entry name" value="UCP005047_YshC"/>
    <property type="match status" value="1"/>
</dbReference>
<dbReference type="Pfam" id="PF02811">
    <property type="entry name" value="PHP"/>
    <property type="match status" value="1"/>
</dbReference>
<evidence type="ECO:0000256" key="19">
    <source>
        <dbReference type="ARBA" id="ARBA00044678"/>
    </source>
</evidence>
<dbReference type="Gene3D" id="3.20.20.140">
    <property type="entry name" value="Metal-dependent hydrolases"/>
    <property type="match status" value="1"/>
</dbReference>
<dbReference type="InterPro" id="IPR047967">
    <property type="entry name" value="PolX_PHP"/>
</dbReference>
<keyword evidence="10" id="KW-0235">DNA replication</keyword>
<dbReference type="InterPro" id="IPR016195">
    <property type="entry name" value="Pol/histidinol_Pase-like"/>
</dbReference>
<evidence type="ECO:0000256" key="22">
    <source>
        <dbReference type="SAM" id="Coils"/>
    </source>
</evidence>
<evidence type="ECO:0000256" key="5">
    <source>
        <dbReference type="ARBA" id="ARBA00020020"/>
    </source>
</evidence>
<keyword evidence="11" id="KW-0227">DNA damage</keyword>
<keyword evidence="15" id="KW-0234">DNA repair</keyword>
<keyword evidence="6" id="KW-0488">Methylation</keyword>
<comment type="function">
    <text evidence="20">Repair polymerase that plays a key role in base-excision repair. During this process, the damaged base is excised by specific DNA glycosylases, the DNA backbone is nicked at the abasic site by an apurinic/apyrimidic (AP) endonuclease, and POLB removes 5'-deoxyribose-phosphate from the preincised AP site acting as a 5'-deoxyribose-phosphate lyase (5'-dRP lyase); through its DNA polymerase activity, it adds one nucleotide to the 3' end of the arising single-nucleotide gap. Conducts 'gap-filling' DNA synthesis in a stepwise distributive fashion rather than in a processive fashion as for other DNA polymerases. It is also able to cleave sugar-phosphate bonds 3' to an intact AP site, acting as an AP lyase.</text>
</comment>
<protein>
    <recommendedName>
        <fullName evidence="5">DNA polymerase beta</fullName>
        <ecNumber evidence="3">2.7.7.7</ecNumber>
        <ecNumber evidence="4">4.2.99.18</ecNumber>
    </recommendedName>
    <alternativeName>
        <fullName evidence="16">5'-deoxyribose-phosphate lyase</fullName>
    </alternativeName>
    <alternativeName>
        <fullName evidence="17">AP lyase</fullName>
    </alternativeName>
</protein>
<dbReference type="Pfam" id="PF14520">
    <property type="entry name" value="HHH_5"/>
    <property type="match status" value="1"/>
</dbReference>
<dbReference type="InterPro" id="IPR010996">
    <property type="entry name" value="HHH_MUS81"/>
</dbReference>
<dbReference type="Pfam" id="PF14791">
    <property type="entry name" value="DNA_pol_B_thumb"/>
    <property type="match status" value="1"/>
</dbReference>
<dbReference type="InterPro" id="IPR037160">
    <property type="entry name" value="DNA_Pol_thumb_sf"/>
</dbReference>
<dbReference type="InterPro" id="IPR003583">
    <property type="entry name" value="Hlx-hairpin-Hlx_DNA-bd_motif"/>
</dbReference>
<keyword evidence="12" id="KW-0832">Ubl conjugation</keyword>
<comment type="catalytic activity">
    <reaction evidence="21">
        <text>DNA(n) + a 2'-deoxyribonucleoside 5'-triphosphate = DNA(n+1) + diphosphate</text>
        <dbReference type="Rhea" id="RHEA:22508"/>
        <dbReference type="Rhea" id="RHEA-COMP:17339"/>
        <dbReference type="Rhea" id="RHEA-COMP:17340"/>
        <dbReference type="ChEBI" id="CHEBI:33019"/>
        <dbReference type="ChEBI" id="CHEBI:61560"/>
        <dbReference type="ChEBI" id="CHEBI:173112"/>
        <dbReference type="EC" id="2.7.7.7"/>
    </reaction>
</comment>
<dbReference type="InterPro" id="IPR029398">
    <property type="entry name" value="PolB_thumb"/>
</dbReference>
<dbReference type="InterPro" id="IPR022311">
    <property type="entry name" value="PolX-like"/>
</dbReference>
<dbReference type="NCBIfam" id="NF006375">
    <property type="entry name" value="PRK08609.1"/>
    <property type="match status" value="1"/>
</dbReference>
<dbReference type="SMART" id="SM00278">
    <property type="entry name" value="HhH1"/>
    <property type="match status" value="3"/>
</dbReference>
<evidence type="ECO:0000256" key="20">
    <source>
        <dbReference type="ARBA" id="ARBA00045548"/>
    </source>
</evidence>
<dbReference type="Gene3D" id="1.10.150.20">
    <property type="entry name" value="5' to 3' exonuclease, C-terminal subdomain"/>
    <property type="match status" value="1"/>
</dbReference>
<evidence type="ECO:0000256" key="17">
    <source>
        <dbReference type="ARBA" id="ARBA00035726"/>
    </source>
</evidence>
<evidence type="ECO:0000256" key="7">
    <source>
        <dbReference type="ARBA" id="ARBA00022634"/>
    </source>
</evidence>
<keyword evidence="22" id="KW-0175">Coiled coil</keyword>
<keyword evidence="8" id="KW-0808">Transferase</keyword>